<dbReference type="AlphaFoldDB" id="A0AAE2CK61"/>
<evidence type="ECO:0000313" key="2">
    <source>
        <dbReference type="EMBL" id="KAK4425166.1"/>
    </source>
</evidence>
<comment type="caution">
    <text evidence="2">The sequence shown here is derived from an EMBL/GenBank/DDBJ whole genome shotgun (WGS) entry which is preliminary data.</text>
</comment>
<name>A0AAE2CK61_9LAMI</name>
<protein>
    <submittedName>
        <fullName evidence="2">Uncharacterized protein</fullName>
    </submittedName>
</protein>
<evidence type="ECO:0000313" key="3">
    <source>
        <dbReference type="Proteomes" id="UP001293254"/>
    </source>
</evidence>
<keyword evidence="3" id="KW-1185">Reference proteome</keyword>
<evidence type="ECO:0000256" key="1">
    <source>
        <dbReference type="SAM" id="MobiDB-lite"/>
    </source>
</evidence>
<gene>
    <name evidence="2" type="ORF">Salat_1710500</name>
</gene>
<reference evidence="2" key="1">
    <citation type="submission" date="2020-06" db="EMBL/GenBank/DDBJ databases">
        <authorList>
            <person name="Li T."/>
            <person name="Hu X."/>
            <person name="Zhang T."/>
            <person name="Song X."/>
            <person name="Zhang H."/>
            <person name="Dai N."/>
            <person name="Sheng W."/>
            <person name="Hou X."/>
            <person name="Wei L."/>
        </authorList>
    </citation>
    <scope>NUCLEOTIDE SEQUENCE</scope>
    <source>
        <strain evidence="2">3651</strain>
        <tissue evidence="2">Leaf</tissue>
    </source>
</reference>
<reference evidence="2" key="2">
    <citation type="journal article" date="2024" name="Plant">
        <title>Genomic evolution and insights into agronomic trait innovations of Sesamum species.</title>
        <authorList>
            <person name="Miao H."/>
            <person name="Wang L."/>
            <person name="Qu L."/>
            <person name="Liu H."/>
            <person name="Sun Y."/>
            <person name="Le M."/>
            <person name="Wang Q."/>
            <person name="Wei S."/>
            <person name="Zheng Y."/>
            <person name="Lin W."/>
            <person name="Duan Y."/>
            <person name="Cao H."/>
            <person name="Xiong S."/>
            <person name="Wang X."/>
            <person name="Wei L."/>
            <person name="Li C."/>
            <person name="Ma Q."/>
            <person name="Ju M."/>
            <person name="Zhao R."/>
            <person name="Li G."/>
            <person name="Mu C."/>
            <person name="Tian Q."/>
            <person name="Mei H."/>
            <person name="Zhang T."/>
            <person name="Gao T."/>
            <person name="Zhang H."/>
        </authorList>
    </citation>
    <scope>NUCLEOTIDE SEQUENCE</scope>
    <source>
        <strain evidence="2">3651</strain>
    </source>
</reference>
<sequence length="102" mass="12396">MVNKKMPMAQSRYSTQRHGRRRWTQPSSTCLHGRRKWATNKETLNDQTNASFNSLSTRGLADRLWPLDFYRAKLHFLRTRYETFRRHFANMFTMQRISIRKD</sequence>
<dbReference type="EMBL" id="JACGWO010000006">
    <property type="protein sequence ID" value="KAK4425166.1"/>
    <property type="molecule type" value="Genomic_DNA"/>
</dbReference>
<accession>A0AAE2CK61</accession>
<organism evidence="2 3">
    <name type="scientific">Sesamum alatum</name>
    <dbReference type="NCBI Taxonomy" id="300844"/>
    <lineage>
        <taxon>Eukaryota</taxon>
        <taxon>Viridiplantae</taxon>
        <taxon>Streptophyta</taxon>
        <taxon>Embryophyta</taxon>
        <taxon>Tracheophyta</taxon>
        <taxon>Spermatophyta</taxon>
        <taxon>Magnoliopsida</taxon>
        <taxon>eudicotyledons</taxon>
        <taxon>Gunneridae</taxon>
        <taxon>Pentapetalae</taxon>
        <taxon>asterids</taxon>
        <taxon>lamiids</taxon>
        <taxon>Lamiales</taxon>
        <taxon>Pedaliaceae</taxon>
        <taxon>Sesamum</taxon>
    </lineage>
</organism>
<feature type="region of interest" description="Disordered" evidence="1">
    <location>
        <begin position="1"/>
        <end position="35"/>
    </location>
</feature>
<dbReference type="Proteomes" id="UP001293254">
    <property type="component" value="Unassembled WGS sequence"/>
</dbReference>
<proteinExistence type="predicted"/>